<organism evidence="3 4">
    <name type="scientific">Sclerotinia sclerotiorum (strain ATCC 18683 / 1980 / Ss-1)</name>
    <name type="common">White mold</name>
    <name type="synonym">Whetzelinia sclerotiorum</name>
    <dbReference type="NCBI Taxonomy" id="665079"/>
    <lineage>
        <taxon>Eukaryota</taxon>
        <taxon>Fungi</taxon>
        <taxon>Dikarya</taxon>
        <taxon>Ascomycota</taxon>
        <taxon>Pezizomycotina</taxon>
        <taxon>Leotiomycetes</taxon>
        <taxon>Helotiales</taxon>
        <taxon>Sclerotiniaceae</taxon>
        <taxon>Sclerotinia</taxon>
    </lineage>
</organism>
<name>A0A1D9Q1U6_SCLS1</name>
<feature type="compositionally biased region" description="Basic and acidic residues" evidence="2">
    <location>
        <begin position="72"/>
        <end position="96"/>
    </location>
</feature>
<evidence type="ECO:0000313" key="3">
    <source>
        <dbReference type="EMBL" id="APA08920.1"/>
    </source>
</evidence>
<reference evidence="4" key="1">
    <citation type="journal article" date="2017" name="Genome Biol. Evol.">
        <title>The complete genome sequence of the phytopathogenic fungus Sclerotinia sclerotiorum reveals insights into the genome architecture of broad host range pathogens.</title>
        <authorList>
            <person name="Derbyshire M."/>
            <person name="Denton-Giles M."/>
            <person name="Hegedus D."/>
            <person name="Seifbarghy S."/>
            <person name="Rollins J."/>
            <person name="van Kan J."/>
            <person name="Seidl M.F."/>
            <person name="Faino L."/>
            <person name="Mbengue M."/>
            <person name="Navaud O."/>
            <person name="Raffaele S."/>
            <person name="Hammond-Kosack K."/>
            <person name="Heard S."/>
            <person name="Oliver R."/>
        </authorList>
    </citation>
    <scope>NUCLEOTIDE SEQUENCE [LARGE SCALE GENOMIC DNA]</scope>
    <source>
        <strain evidence="4">ATCC 18683 / 1980 / Ss-1</strain>
    </source>
</reference>
<keyword evidence="1" id="KW-0175">Coiled coil</keyword>
<dbReference type="Proteomes" id="UP000177798">
    <property type="component" value="Chromosome 4"/>
</dbReference>
<dbReference type="VEuPathDB" id="FungiDB:sscle_04g036900"/>
<evidence type="ECO:0000313" key="4">
    <source>
        <dbReference type="Proteomes" id="UP000177798"/>
    </source>
</evidence>
<accession>A0A1D9Q1U6</accession>
<gene>
    <name evidence="3" type="ORF">sscle_04g036900</name>
</gene>
<dbReference type="AlphaFoldDB" id="A0A1D9Q1U6"/>
<feature type="region of interest" description="Disordered" evidence="2">
    <location>
        <begin position="48"/>
        <end position="96"/>
    </location>
</feature>
<dbReference type="OrthoDB" id="3550512at2759"/>
<protein>
    <submittedName>
        <fullName evidence="3">Uncharacterized protein</fullName>
    </submittedName>
</protein>
<sequence>MPWNLQQACTCTEIKLGCGYCARHIIPFGRLLTEGNISMAEVKGSRINAKKRANNKSQREIPEYSDPLIPESSHKLEEEKRNRDYDSMVDKETNDAEKVEPKKLKYISKEMDDEIEQGFSDWGGQISQDELKFRFRDAVKRSTLREIESLIIESEELNCEVRRLRGTMNDVQVLLEEVENGELDARDKDTWLEACRNILKSCSARPSK</sequence>
<dbReference type="EMBL" id="CP017817">
    <property type="protein sequence ID" value="APA08920.1"/>
    <property type="molecule type" value="Genomic_DNA"/>
</dbReference>
<feature type="coiled-coil region" evidence="1">
    <location>
        <begin position="140"/>
        <end position="167"/>
    </location>
</feature>
<evidence type="ECO:0000256" key="1">
    <source>
        <dbReference type="SAM" id="Coils"/>
    </source>
</evidence>
<proteinExistence type="predicted"/>
<evidence type="ECO:0000256" key="2">
    <source>
        <dbReference type="SAM" id="MobiDB-lite"/>
    </source>
</evidence>